<gene>
    <name evidence="2" type="ORF">IPV69_13225</name>
</gene>
<feature type="domain" description="ThuA-like" evidence="1">
    <location>
        <begin position="8"/>
        <end position="224"/>
    </location>
</feature>
<dbReference type="SUPFAM" id="SSF52317">
    <property type="entry name" value="Class I glutamine amidotransferase-like"/>
    <property type="match status" value="1"/>
</dbReference>
<proteinExistence type="predicted"/>
<dbReference type="RefSeq" id="WP_206295590.1">
    <property type="nucleotide sequence ID" value="NZ_CP063458.1"/>
</dbReference>
<organism evidence="2 3">
    <name type="scientific">Humisphaera borealis</name>
    <dbReference type="NCBI Taxonomy" id="2807512"/>
    <lineage>
        <taxon>Bacteria</taxon>
        <taxon>Pseudomonadati</taxon>
        <taxon>Planctomycetota</taxon>
        <taxon>Phycisphaerae</taxon>
        <taxon>Tepidisphaerales</taxon>
        <taxon>Tepidisphaeraceae</taxon>
        <taxon>Humisphaera</taxon>
    </lineage>
</organism>
<dbReference type="EMBL" id="CP063458">
    <property type="protein sequence ID" value="QOV92256.1"/>
    <property type="molecule type" value="Genomic_DNA"/>
</dbReference>
<evidence type="ECO:0000313" key="3">
    <source>
        <dbReference type="Proteomes" id="UP000593765"/>
    </source>
</evidence>
<dbReference type="InterPro" id="IPR029062">
    <property type="entry name" value="Class_I_gatase-like"/>
</dbReference>
<dbReference type="PIRSF" id="PIRSF030013">
    <property type="entry name" value="ThuA"/>
    <property type="match status" value="1"/>
</dbReference>
<dbReference type="Gene3D" id="3.40.50.880">
    <property type="match status" value="1"/>
</dbReference>
<evidence type="ECO:0000259" key="1">
    <source>
        <dbReference type="Pfam" id="PF06283"/>
    </source>
</evidence>
<name>A0A7M2X3B3_9BACT</name>
<dbReference type="InterPro" id="IPR009381">
    <property type="entry name" value="Trehalose_catabolism_ThuA_prok"/>
</dbReference>
<reference evidence="2 3" key="1">
    <citation type="submission" date="2020-10" db="EMBL/GenBank/DDBJ databases">
        <title>Wide distribution of Phycisphaera-like planctomycetes from WD2101 soil group in peatlands and genome analysis of the first cultivated representative.</title>
        <authorList>
            <person name="Dedysh S.N."/>
            <person name="Beletsky A.V."/>
            <person name="Ivanova A."/>
            <person name="Kulichevskaya I.S."/>
            <person name="Suzina N.E."/>
            <person name="Philippov D.A."/>
            <person name="Rakitin A.L."/>
            <person name="Mardanov A.V."/>
            <person name="Ravin N.V."/>
        </authorList>
    </citation>
    <scope>NUCLEOTIDE SEQUENCE [LARGE SCALE GENOMIC DNA]</scope>
    <source>
        <strain evidence="2 3">M1803</strain>
    </source>
</reference>
<dbReference type="InterPro" id="IPR029010">
    <property type="entry name" value="ThuA-like"/>
</dbReference>
<evidence type="ECO:0000313" key="2">
    <source>
        <dbReference type="EMBL" id="QOV92256.1"/>
    </source>
</evidence>
<dbReference type="Proteomes" id="UP000593765">
    <property type="component" value="Chromosome"/>
</dbReference>
<dbReference type="Pfam" id="PF06283">
    <property type="entry name" value="ThuA"/>
    <property type="match status" value="1"/>
</dbReference>
<sequence length="245" mass="27579">MSDSNPIRVLIWHEYRHEKVNPAVAAIYPDGMHNAIARYLATDASLVVETATLDEPGHGLSPERLANTDLLIWWGHMAHGEVADPVVDLVAGEVHRGMGAVFLHSAHFSKPFKKLMGTGCDLKWREADDREILWVTRPGHPLVDGIDDHIVLPAEEMYGEFFDIPEPEQTVMISSFSGGEVFRSLMTWTRGAGRVVYFRPGHETYPSYHHEGVLRVIRNACHWAALRGRVIQRFGRHDMGWVNGA</sequence>
<accession>A0A7M2X3B3</accession>
<dbReference type="KEGG" id="hbs:IPV69_13225"/>
<keyword evidence="3" id="KW-1185">Reference proteome</keyword>
<dbReference type="AlphaFoldDB" id="A0A7M2X3B3"/>
<protein>
    <submittedName>
        <fullName evidence="2">ThuA domain-containing protein</fullName>
    </submittedName>
</protein>